<dbReference type="Gene3D" id="3.40.50.300">
    <property type="entry name" value="P-loop containing nucleotide triphosphate hydrolases"/>
    <property type="match status" value="1"/>
</dbReference>
<dbReference type="InterPro" id="IPR021886">
    <property type="entry name" value="MgsA_C"/>
</dbReference>
<dbReference type="InterPro" id="IPR008921">
    <property type="entry name" value="DNA_pol3_clamp-load_cplx_C"/>
</dbReference>
<evidence type="ECO:0000256" key="4">
    <source>
        <dbReference type="ARBA" id="ARBA00022741"/>
    </source>
</evidence>
<dbReference type="GO" id="GO:0005524">
    <property type="term" value="F:ATP binding"/>
    <property type="evidence" value="ECO:0007669"/>
    <property type="project" value="UniProtKB-KW"/>
</dbReference>
<proteinExistence type="inferred from homology"/>
<dbReference type="GO" id="GO:0016887">
    <property type="term" value="F:ATP hydrolysis activity"/>
    <property type="evidence" value="ECO:0007669"/>
    <property type="project" value="InterPro"/>
</dbReference>
<dbReference type="PANTHER" id="PTHR13779">
    <property type="entry name" value="WERNER HELICASE-INTERACTING PROTEIN 1 FAMILY MEMBER"/>
    <property type="match status" value="1"/>
</dbReference>
<dbReference type="AlphaFoldDB" id="A0A928DNL0"/>
<dbReference type="CDD" id="cd18139">
    <property type="entry name" value="HLD_clamp_RarA"/>
    <property type="match status" value="1"/>
</dbReference>
<dbReference type="SUPFAM" id="SSF48019">
    <property type="entry name" value="post-AAA+ oligomerization domain-like"/>
    <property type="match status" value="1"/>
</dbReference>
<dbReference type="EMBL" id="SUVG01000003">
    <property type="protein sequence ID" value="MBE6421072.1"/>
    <property type="molecule type" value="Genomic_DNA"/>
</dbReference>
<dbReference type="InterPro" id="IPR032423">
    <property type="entry name" value="AAA_assoc_2"/>
</dbReference>
<dbReference type="FunFam" id="1.20.272.10:FF:000001">
    <property type="entry name" value="Putative AAA family ATPase"/>
    <property type="match status" value="1"/>
</dbReference>
<dbReference type="GO" id="GO:0017116">
    <property type="term" value="F:single-stranded DNA helicase activity"/>
    <property type="evidence" value="ECO:0007669"/>
    <property type="project" value="TreeGrafter"/>
</dbReference>
<dbReference type="GO" id="GO:0008047">
    <property type="term" value="F:enzyme activator activity"/>
    <property type="evidence" value="ECO:0007669"/>
    <property type="project" value="TreeGrafter"/>
</dbReference>
<sequence length="416" mass="46224">MQEEQNSLPLAARQAPKKLEDFAGQPHLLGPGKMLRRLLEADMIKSAVFFGPPGCGKTATARYIASRTQSYTVELNAAAAGVADIKKVLAEAKERALTPSFDSRKTLVILDEIHHFNKTQQDVLLPSVERGDIILIGITTENPYYYINTALLSRFSVFEFKALGNQDLLKILTRAAEQENAIVQEDAAQYFITQANGDSRKMLNAAELAFVTTQPGKDGKKHIDLAIAQECIQRRHLNYDKKGDEHYDVISAFIKSMRGSDPDAAVYWLARMLESGEDPRFIARRILICASEDVGLAEPAALMIAQAAFQAAEELGMPEVRIPLAHAAIYVACCPKSNSAYNAINAALQEVREGRYRPVPEHLRSGGKNRGYKYAHDYPNHFVKQSYMPNPMRFFEPGSLGKEAPLIDRLKKTKGE</sequence>
<feature type="domain" description="AAA+ ATPase" evidence="6">
    <location>
        <begin position="43"/>
        <end position="163"/>
    </location>
</feature>
<evidence type="ECO:0000256" key="1">
    <source>
        <dbReference type="ARBA" id="ARBA00002393"/>
    </source>
</evidence>
<name>A0A928DNL0_9BACT</name>
<dbReference type="PANTHER" id="PTHR13779:SF7">
    <property type="entry name" value="ATPASE WRNIP1"/>
    <property type="match status" value="1"/>
</dbReference>
<comment type="function">
    <text evidence="1">DNA-dependent ATPase that plays important roles in cellular responses to stalled DNA replication processes.</text>
</comment>
<dbReference type="GO" id="GO:0006261">
    <property type="term" value="P:DNA-templated DNA replication"/>
    <property type="evidence" value="ECO:0007669"/>
    <property type="project" value="TreeGrafter"/>
</dbReference>
<evidence type="ECO:0000313" key="7">
    <source>
        <dbReference type="EMBL" id="MBE6421072.1"/>
    </source>
</evidence>
<dbReference type="Gene3D" id="1.10.3710.10">
    <property type="entry name" value="DNA polymerase III clamp loader subunits, C-terminal domain"/>
    <property type="match status" value="1"/>
</dbReference>
<dbReference type="InterPro" id="IPR003593">
    <property type="entry name" value="AAA+_ATPase"/>
</dbReference>
<dbReference type="InterPro" id="IPR003959">
    <property type="entry name" value="ATPase_AAA_core"/>
</dbReference>
<comment type="caution">
    <text evidence="7">The sequence shown here is derived from an EMBL/GenBank/DDBJ whole genome shotgun (WGS) entry which is preliminary data.</text>
</comment>
<protein>
    <recommendedName>
        <fullName evidence="3">Replication-associated recombination protein A</fullName>
    </recommendedName>
</protein>
<dbReference type="Pfam" id="PF00004">
    <property type="entry name" value="AAA"/>
    <property type="match status" value="1"/>
</dbReference>
<keyword evidence="4" id="KW-0547">Nucleotide-binding</keyword>
<evidence type="ECO:0000256" key="2">
    <source>
        <dbReference type="ARBA" id="ARBA00008959"/>
    </source>
</evidence>
<accession>A0A928DNL0</accession>
<dbReference type="InterPro" id="IPR051314">
    <property type="entry name" value="AAA_ATPase_RarA/MGS1/WRNIP1"/>
</dbReference>
<dbReference type="Gene3D" id="1.10.8.60">
    <property type="match status" value="1"/>
</dbReference>
<dbReference type="GO" id="GO:0003677">
    <property type="term" value="F:DNA binding"/>
    <property type="evidence" value="ECO:0007669"/>
    <property type="project" value="InterPro"/>
</dbReference>
<dbReference type="Pfam" id="PF16193">
    <property type="entry name" value="AAA_assoc_2"/>
    <property type="match status" value="1"/>
</dbReference>
<dbReference type="Gene3D" id="1.20.272.10">
    <property type="match status" value="1"/>
</dbReference>
<dbReference type="Pfam" id="PF12002">
    <property type="entry name" value="MgsA_C"/>
    <property type="match status" value="1"/>
</dbReference>
<dbReference type="CDD" id="cd00009">
    <property type="entry name" value="AAA"/>
    <property type="match status" value="1"/>
</dbReference>
<reference evidence="7" key="1">
    <citation type="submission" date="2019-04" db="EMBL/GenBank/DDBJ databases">
        <title>Evolution of Biomass-Degrading Anaerobic Consortia Revealed by Metagenomics.</title>
        <authorList>
            <person name="Peng X."/>
        </authorList>
    </citation>
    <scope>NUCLEOTIDE SEQUENCE</scope>
    <source>
        <strain evidence="7">SIG66</strain>
    </source>
</reference>
<evidence type="ECO:0000256" key="3">
    <source>
        <dbReference type="ARBA" id="ARBA00020776"/>
    </source>
</evidence>
<dbReference type="GO" id="GO:0000731">
    <property type="term" value="P:DNA synthesis involved in DNA repair"/>
    <property type="evidence" value="ECO:0007669"/>
    <property type="project" value="TreeGrafter"/>
</dbReference>
<gene>
    <name evidence="7" type="ORF">E7027_02895</name>
</gene>
<dbReference type="Proteomes" id="UP000725649">
    <property type="component" value="Unassembled WGS sequence"/>
</dbReference>
<dbReference type="SUPFAM" id="SSF52540">
    <property type="entry name" value="P-loop containing nucleoside triphosphate hydrolases"/>
    <property type="match status" value="1"/>
</dbReference>
<evidence type="ECO:0000259" key="6">
    <source>
        <dbReference type="SMART" id="SM00382"/>
    </source>
</evidence>
<dbReference type="SMART" id="SM00382">
    <property type="entry name" value="AAA"/>
    <property type="match status" value="1"/>
</dbReference>
<organism evidence="7 8">
    <name type="scientific">Candidatus Avelusimicrobium gallicola</name>
    <dbReference type="NCBI Taxonomy" id="2562704"/>
    <lineage>
        <taxon>Bacteria</taxon>
        <taxon>Pseudomonadati</taxon>
        <taxon>Elusimicrobiota</taxon>
        <taxon>Elusimicrobia</taxon>
        <taxon>Elusimicrobiales</taxon>
        <taxon>Elusimicrobiaceae</taxon>
        <taxon>Candidatus Avelusimicrobium</taxon>
    </lineage>
</organism>
<comment type="similarity">
    <text evidence="2">Belongs to the AAA ATPase family. RarA/MGS1/WRNIP1 subfamily.</text>
</comment>
<evidence type="ECO:0000313" key="8">
    <source>
        <dbReference type="Proteomes" id="UP000725649"/>
    </source>
</evidence>
<keyword evidence="5" id="KW-0067">ATP-binding</keyword>
<dbReference type="InterPro" id="IPR027417">
    <property type="entry name" value="P-loop_NTPase"/>
</dbReference>
<evidence type="ECO:0000256" key="5">
    <source>
        <dbReference type="ARBA" id="ARBA00022840"/>
    </source>
</evidence>